<proteinExistence type="predicted"/>
<evidence type="ECO:0000313" key="3">
    <source>
        <dbReference type="EMBL" id="KID55841.1"/>
    </source>
</evidence>
<reference evidence="3 4" key="1">
    <citation type="submission" date="2014-12" db="EMBL/GenBank/DDBJ databases">
        <title>Draft Genome Sequence of Pseudoalteromonas luteoviolacea HI1.</title>
        <authorList>
            <person name="Asahina A.Y."/>
            <person name="Hadfield M.G."/>
        </authorList>
    </citation>
    <scope>NUCLEOTIDE SEQUENCE [LARGE SCALE GENOMIC DNA]</scope>
    <source>
        <strain evidence="3 4">HI1</strain>
    </source>
</reference>
<dbReference type="SUPFAM" id="SSF49265">
    <property type="entry name" value="Fibronectin type III"/>
    <property type="match status" value="1"/>
</dbReference>
<keyword evidence="1" id="KW-0472">Membrane</keyword>
<evidence type="ECO:0000256" key="1">
    <source>
        <dbReference type="SAM" id="Phobius"/>
    </source>
</evidence>
<dbReference type="InterPro" id="IPR013783">
    <property type="entry name" value="Ig-like_fold"/>
</dbReference>
<feature type="domain" description="Fibronectin type-III" evidence="2">
    <location>
        <begin position="131"/>
        <end position="207"/>
    </location>
</feature>
<dbReference type="AlphaFoldDB" id="A0A0C1Q5I2"/>
<name>A0A0C1Q5I2_9GAMM</name>
<dbReference type="SMART" id="SM00060">
    <property type="entry name" value="FN3"/>
    <property type="match status" value="4"/>
</dbReference>
<feature type="domain" description="Fibronectin type-III" evidence="2">
    <location>
        <begin position="726"/>
        <end position="811"/>
    </location>
</feature>
<dbReference type="EMBL" id="JWIC01000007">
    <property type="protein sequence ID" value="KID55841.1"/>
    <property type="molecule type" value="Genomic_DNA"/>
</dbReference>
<feature type="domain" description="Fibronectin type-III" evidence="2">
    <location>
        <begin position="42"/>
        <end position="115"/>
    </location>
</feature>
<gene>
    <name evidence="3" type="ORF">JF50_15945</name>
</gene>
<keyword evidence="1" id="KW-0812">Transmembrane</keyword>
<organism evidence="3 4">
    <name type="scientific">Pseudoalteromonas luteoviolacea</name>
    <dbReference type="NCBI Taxonomy" id="43657"/>
    <lineage>
        <taxon>Bacteria</taxon>
        <taxon>Pseudomonadati</taxon>
        <taxon>Pseudomonadota</taxon>
        <taxon>Gammaproteobacteria</taxon>
        <taxon>Alteromonadales</taxon>
        <taxon>Pseudoalteromonadaceae</taxon>
        <taxon>Pseudoalteromonas</taxon>
    </lineage>
</organism>
<accession>A0A0C1Q5I2</accession>
<feature type="transmembrane region" description="Helical" evidence="1">
    <location>
        <begin position="12"/>
        <end position="33"/>
    </location>
</feature>
<dbReference type="Proteomes" id="UP000031327">
    <property type="component" value="Unassembled WGS sequence"/>
</dbReference>
<comment type="caution">
    <text evidence="3">The sequence shown here is derived from an EMBL/GenBank/DDBJ whole genome shotgun (WGS) entry which is preliminary data.</text>
</comment>
<dbReference type="Gene3D" id="2.60.40.10">
    <property type="entry name" value="Immunoglobulins"/>
    <property type="match status" value="4"/>
</dbReference>
<dbReference type="InterPro" id="IPR003961">
    <property type="entry name" value="FN3_dom"/>
</dbReference>
<dbReference type="InterPro" id="IPR036116">
    <property type="entry name" value="FN3_sf"/>
</dbReference>
<evidence type="ECO:0000313" key="4">
    <source>
        <dbReference type="Proteomes" id="UP000031327"/>
    </source>
</evidence>
<keyword evidence="1" id="KW-1133">Transmembrane helix</keyword>
<evidence type="ECO:0000259" key="2">
    <source>
        <dbReference type="SMART" id="SM00060"/>
    </source>
</evidence>
<sequence length="905" mass="98693">MTYKIGHSGLRIIAQIYLLGIFLKQILLLLLLASSTVVAAVPSKPSITGPAYHIYRGTYDYSWTKPSGTTYFEVQTTWAGSTSTSRFTSTSFTKTHTDLGYYTARVRACNSSGCSGWSGYEVNRVVKHWKPNQTVTSGPSTSSSGSFTLTWSKPWGHGINKYIVERSDNGGSWQVVYSSSGQSLSQNLGNGTYRYRVEVCNIDNVCSGTGPERQVVVNIPPPVPSRPSVPYVNWDLYHPYGSSIPVSVPSISGATSYYIYNGSSESSRAVSKQVSSSGWTSVPSVGIGYNYLRIEACNASGCSGEGPSQRVKIFERPSAASVSVSSHLPSKNAAVTITWNVPSGTIWEQAYFNVKCHTATNSRVCDQHIPHRGSENKSQYSHTFTADHVGVYDIEVRTCNKSDSYCSTATAQVTVLPQTHGKPQYNLNWDIHHPIGSDIPLVISQGIDGADAFDIYYYPAGNQPKFLKRVLKSDGSTTISASTLGNHTLQLASCVTSRSGQVRCGNLSDSARIVVYDKPQPVQASIDSNNVLSLTPPAGMLWENGYFKVQCTTPSGQQSCNEQIAYRGDMALPLVKSLSFNGYGQHTVTVQACNENERYCSSPTHKYVDVLPAVHGHPKYNVNWDFYYPAQSLMRVNLAKGVSGATGFKVHLNKVNAPDSAKTEVYVKATEPHVDILIPEIAQYHLKMATCVEGVNGQPVCSQWSPSQLIVAYDKPQPVSWYFSHPEFWNGTVPIPAGEQVTLNWAQPSGTIFETAYYKFTCTPAGGIGGCDGTVRQVGDKTTYTKEITLLKPGTYSVSIQSCNESERYCSDPQLKTLNVLEGKTHFTAPAHVSIGTPFALSWDIPAGMSCARNGSVYTNKGSEQVTLYSTKSDLSFECTQNSTITHQVLSTQIRKLAAPVLKQQ</sequence>
<feature type="domain" description="Fibronectin type-III" evidence="2">
    <location>
        <begin position="317"/>
        <end position="404"/>
    </location>
</feature>
<protein>
    <recommendedName>
        <fullName evidence="2">Fibronectin type-III domain-containing protein</fullName>
    </recommendedName>
</protein>